<dbReference type="SUPFAM" id="SSF50998">
    <property type="entry name" value="Quinoprotein alcohol dehydrogenase-like"/>
    <property type="match status" value="1"/>
</dbReference>
<reference evidence="3" key="1">
    <citation type="submission" date="2019-04" db="EMBL/GenBank/DDBJ databases">
        <authorList>
            <consortium name="Science for Life Laboratories"/>
        </authorList>
    </citation>
    <scope>NUCLEOTIDE SEQUENCE</scope>
    <source>
        <strain evidence="3">MBLW1</strain>
    </source>
</reference>
<dbReference type="EMBL" id="LR586016">
    <property type="protein sequence ID" value="VIP03287.1"/>
    <property type="molecule type" value="Genomic_DNA"/>
</dbReference>
<dbReference type="InterPro" id="IPR002372">
    <property type="entry name" value="PQQ_rpt_dom"/>
</dbReference>
<evidence type="ECO:0000313" key="4">
    <source>
        <dbReference type="Proteomes" id="UP000464378"/>
    </source>
</evidence>
<dbReference type="KEGG" id="tim:GMBLW1_06730"/>
<organism evidence="3">
    <name type="scientific">Tuwongella immobilis</name>
    <dbReference type="NCBI Taxonomy" id="692036"/>
    <lineage>
        <taxon>Bacteria</taxon>
        <taxon>Pseudomonadati</taxon>
        <taxon>Planctomycetota</taxon>
        <taxon>Planctomycetia</taxon>
        <taxon>Gemmatales</taxon>
        <taxon>Gemmataceae</taxon>
        <taxon>Tuwongella</taxon>
    </lineage>
</organism>
<accession>A0A6C2YPK3</accession>
<evidence type="ECO:0000259" key="2">
    <source>
        <dbReference type="Pfam" id="PF13360"/>
    </source>
</evidence>
<dbReference type="InterPro" id="IPR011047">
    <property type="entry name" value="Quinoprotein_ADH-like_sf"/>
</dbReference>
<feature type="chain" id="PRO_5036383893" description="Pyrrolo-quinoline quinone repeat domain-containing protein" evidence="1">
    <location>
        <begin position="19"/>
        <end position="399"/>
    </location>
</feature>
<protein>
    <recommendedName>
        <fullName evidence="2">Pyrrolo-quinoline quinone repeat domain-containing protein</fullName>
    </recommendedName>
</protein>
<dbReference type="Proteomes" id="UP000464378">
    <property type="component" value="Chromosome"/>
</dbReference>
<dbReference type="InterPro" id="IPR018391">
    <property type="entry name" value="PQQ_b-propeller_rpt"/>
</dbReference>
<dbReference type="Pfam" id="PF13360">
    <property type="entry name" value="PQQ_2"/>
    <property type="match status" value="2"/>
</dbReference>
<dbReference type="Gene3D" id="2.130.10.10">
    <property type="entry name" value="YVTN repeat-like/Quinoprotein amine dehydrogenase"/>
    <property type="match status" value="1"/>
</dbReference>
<gene>
    <name evidence="3" type="ORF">GMBLW1_06730</name>
</gene>
<dbReference type="Gene3D" id="2.40.10.480">
    <property type="match status" value="1"/>
</dbReference>
<feature type="signal peptide" evidence="1">
    <location>
        <begin position="1"/>
        <end position="18"/>
    </location>
</feature>
<dbReference type="EMBL" id="LR593887">
    <property type="protein sequence ID" value="VTS03946.1"/>
    <property type="molecule type" value="Genomic_DNA"/>
</dbReference>
<dbReference type="SMART" id="SM00564">
    <property type="entry name" value="PQQ"/>
    <property type="match status" value="6"/>
</dbReference>
<keyword evidence="4" id="KW-1185">Reference proteome</keyword>
<dbReference type="Gene3D" id="2.40.128.630">
    <property type="match status" value="1"/>
</dbReference>
<sequence>MRSLLGFCLMLAPATLLAADWNQFRGPEGNGVSAEKNLPESWSQSKNVAWVADLPGDGVSSPVVWGDRVFITSNSGIKRDRLIVSCYSLKDGKQLWSRQIWATGATGCHPMTAMAAPTPAVDANGVYALFATGDLVAFSLTGELKWTRALANDYPAIANQVGMASSPILWEGSLIVPMDNTGDSFLSAVDTRYGQNIWKVKRPRETNWVTPVLRTSEGVTEVVFASGDGVVGYDISSGKERWKFKGEGVGSIPSPLVAAGVLIVPANGVVAVDAKAGQEPKTLWKAPQLRSNMSSPLVYGNFVYSINSTGVLICASLADGKILWQERLKGKFHATPVAADGKIYAVNEDGVTYVVEPGEKAEVLATNDLKDAILATPAIAEGTILLRSRNKLYAIGKTK</sequence>
<dbReference type="AlphaFoldDB" id="A0A6C2YPK3"/>
<proteinExistence type="predicted"/>
<dbReference type="InterPro" id="IPR015943">
    <property type="entry name" value="WD40/YVTN_repeat-like_dom_sf"/>
</dbReference>
<feature type="domain" description="Pyrrolo-quinoline quinone repeat" evidence="2">
    <location>
        <begin position="45"/>
        <end position="173"/>
    </location>
</feature>
<keyword evidence="1" id="KW-0732">Signal</keyword>
<dbReference type="InParanoid" id="A0A6C2YPK3"/>
<evidence type="ECO:0000256" key="1">
    <source>
        <dbReference type="SAM" id="SignalP"/>
    </source>
</evidence>
<dbReference type="PANTHER" id="PTHR34512">
    <property type="entry name" value="CELL SURFACE PROTEIN"/>
    <property type="match status" value="1"/>
</dbReference>
<name>A0A6C2YPK3_9BACT</name>
<dbReference type="PANTHER" id="PTHR34512:SF30">
    <property type="entry name" value="OUTER MEMBRANE PROTEIN ASSEMBLY FACTOR BAMB"/>
    <property type="match status" value="1"/>
</dbReference>
<dbReference type="RefSeq" id="WP_162658370.1">
    <property type="nucleotide sequence ID" value="NZ_LR593887.1"/>
</dbReference>
<feature type="domain" description="Pyrrolo-quinoline quinone repeat" evidence="2">
    <location>
        <begin position="268"/>
        <end position="356"/>
    </location>
</feature>
<evidence type="ECO:0000313" key="3">
    <source>
        <dbReference type="EMBL" id="VIP03287.1"/>
    </source>
</evidence>